<accession>A0AAJ1BC98</accession>
<name>A0AAJ1BC98_9ACTO</name>
<feature type="region of interest" description="Disordered" evidence="1">
    <location>
        <begin position="312"/>
        <end position="331"/>
    </location>
</feature>
<protein>
    <recommendedName>
        <fullName evidence="3">Leucine rich repeat variant domain-containing protein</fullName>
    </recommendedName>
</protein>
<gene>
    <name evidence="4" type="ORF">L0M99_06850</name>
</gene>
<feature type="compositionally biased region" description="Polar residues" evidence="1">
    <location>
        <begin position="182"/>
        <end position="191"/>
    </location>
</feature>
<feature type="compositionally biased region" description="Polar residues" evidence="1">
    <location>
        <begin position="134"/>
        <end position="145"/>
    </location>
</feature>
<evidence type="ECO:0000259" key="3">
    <source>
        <dbReference type="Pfam" id="PF25591"/>
    </source>
</evidence>
<evidence type="ECO:0000256" key="1">
    <source>
        <dbReference type="SAM" id="MobiDB-lite"/>
    </source>
</evidence>
<feature type="region of interest" description="Disordered" evidence="1">
    <location>
        <begin position="242"/>
        <end position="280"/>
    </location>
</feature>
<evidence type="ECO:0000313" key="5">
    <source>
        <dbReference type="Proteomes" id="UP001200537"/>
    </source>
</evidence>
<comment type="caution">
    <text evidence="4">The sequence shown here is derived from an EMBL/GenBank/DDBJ whole genome shotgun (WGS) entry which is preliminary data.</text>
</comment>
<organism evidence="4 5">
    <name type="scientific">Varibaculum cambriense</name>
    <dbReference type="NCBI Taxonomy" id="184870"/>
    <lineage>
        <taxon>Bacteria</taxon>
        <taxon>Bacillati</taxon>
        <taxon>Actinomycetota</taxon>
        <taxon>Actinomycetes</taxon>
        <taxon>Actinomycetales</taxon>
        <taxon>Actinomycetaceae</taxon>
        <taxon>Varibaculum</taxon>
    </lineage>
</organism>
<evidence type="ECO:0000256" key="2">
    <source>
        <dbReference type="SAM" id="Phobius"/>
    </source>
</evidence>
<dbReference type="AlphaFoldDB" id="A0AAJ1BC98"/>
<reference evidence="4" key="1">
    <citation type="submission" date="2022-01" db="EMBL/GenBank/DDBJ databases">
        <title>Collection of gut derived symbiotic bacterial strains cultured from healthy donors.</title>
        <authorList>
            <person name="Lin H."/>
            <person name="Kohout C."/>
            <person name="Waligurski E."/>
            <person name="Pamer E.G."/>
        </authorList>
    </citation>
    <scope>NUCLEOTIDE SEQUENCE</scope>
    <source>
        <strain evidence="4">DFI.7.46</strain>
    </source>
</reference>
<keyword evidence="2" id="KW-1133">Transmembrane helix</keyword>
<dbReference type="InterPro" id="IPR057893">
    <property type="entry name" value="LRV_2"/>
</dbReference>
<feature type="compositionally biased region" description="Polar residues" evidence="1">
    <location>
        <begin position="316"/>
        <end position="327"/>
    </location>
</feature>
<dbReference type="Pfam" id="PF25591">
    <property type="entry name" value="LRV_2"/>
    <property type="match status" value="1"/>
</dbReference>
<evidence type="ECO:0000313" key="4">
    <source>
        <dbReference type="EMBL" id="MCG4618210.1"/>
    </source>
</evidence>
<keyword evidence="2" id="KW-0472">Membrane</keyword>
<keyword evidence="2" id="KW-0812">Transmembrane</keyword>
<dbReference type="EMBL" id="JAKNHJ010000012">
    <property type="protein sequence ID" value="MCG4618210.1"/>
    <property type="molecule type" value="Genomic_DNA"/>
</dbReference>
<dbReference type="Proteomes" id="UP001200537">
    <property type="component" value="Unassembled WGS sequence"/>
</dbReference>
<sequence length="463" mass="48940">MTDSDDLKELRERALAPETNANELFEISAQHPEAYAEVAANPNAYPDLLDWLENVGDDRVKAVVAARRHGLSGTEALAKGREENPEAASGEKDSHPGGDQEEMKPGSTDSATLAFAPPTDSESEVAATEKIETTDQAAETGQLEETNPVAEGAEAKTAEITESPVASADAEAAGDSPEIPSESANSPQISGSDEENDDDATRLGSLPVENPGSSGQTAEDYPTVMAAPAAMPPAYASPAYAEPAYPEPPRQPMMSAPPATYSPFPAYQNPAGESSQPEKSRRSWGIIVLTVLLVLALIGLAIVGTWIVSSRGDNKGQASASESQSDSTRTATVMETTVTTTETPVETGKPIPAGAVYEGHGFFTPTRNIGCMMRGDGVSCEIYQRQWEQGCDGDWVSEVDSSGTSSYCDTDDAGGDPQTQATYGTVYYNGDYACEVGKYTGVNCWNSKTGRGFTMRQADHTTY</sequence>
<dbReference type="RefSeq" id="WP_024059595.1">
    <property type="nucleotide sequence ID" value="NZ_JAKNHJ010000012.1"/>
</dbReference>
<feature type="region of interest" description="Disordered" evidence="1">
    <location>
        <begin position="68"/>
        <end position="219"/>
    </location>
</feature>
<proteinExistence type="predicted"/>
<feature type="compositionally biased region" description="Basic and acidic residues" evidence="1">
    <location>
        <begin position="78"/>
        <end position="104"/>
    </location>
</feature>
<feature type="domain" description="Leucine rich repeat variant" evidence="3">
    <location>
        <begin position="10"/>
        <end position="68"/>
    </location>
</feature>
<feature type="transmembrane region" description="Helical" evidence="2">
    <location>
        <begin position="284"/>
        <end position="308"/>
    </location>
</feature>